<keyword evidence="2" id="KW-1185">Reference proteome</keyword>
<dbReference type="PIRSF" id="PIRSF033736">
    <property type="entry name" value="UCP033763"/>
    <property type="match status" value="1"/>
</dbReference>
<accession>A0ABQ2EE83</accession>
<name>A0ABQ2EE83_9ACTN</name>
<dbReference type="Gene3D" id="3.40.1490.10">
    <property type="entry name" value="Bit1"/>
    <property type="match status" value="1"/>
</dbReference>
<dbReference type="EMBL" id="BMMV01000015">
    <property type="protein sequence ID" value="GGK08821.1"/>
    <property type="molecule type" value="Genomic_DNA"/>
</dbReference>
<organism evidence="1 2">
    <name type="scientific">Streptomyces camponoticapitis</name>
    <dbReference type="NCBI Taxonomy" id="1616125"/>
    <lineage>
        <taxon>Bacteria</taxon>
        <taxon>Bacillati</taxon>
        <taxon>Actinomycetota</taxon>
        <taxon>Actinomycetes</taxon>
        <taxon>Kitasatosporales</taxon>
        <taxon>Streptomycetaceae</taxon>
        <taxon>Streptomyces</taxon>
    </lineage>
</organism>
<proteinExistence type="predicted"/>
<protein>
    <recommendedName>
        <fullName evidence="3">DUF2000 domain-containing protein</fullName>
    </recommendedName>
</protein>
<dbReference type="InterPro" id="IPR018988">
    <property type="entry name" value="DUF2000"/>
</dbReference>
<comment type="caution">
    <text evidence="1">The sequence shown here is derived from an EMBL/GenBank/DDBJ whole genome shotgun (WGS) entry which is preliminary data.</text>
</comment>
<reference evidence="2" key="1">
    <citation type="journal article" date="2019" name="Int. J. Syst. Evol. Microbiol.">
        <title>The Global Catalogue of Microorganisms (GCM) 10K type strain sequencing project: providing services to taxonomists for standard genome sequencing and annotation.</title>
        <authorList>
            <consortium name="The Broad Institute Genomics Platform"/>
            <consortium name="The Broad Institute Genome Sequencing Center for Infectious Disease"/>
            <person name="Wu L."/>
            <person name="Ma J."/>
        </authorList>
    </citation>
    <scope>NUCLEOTIDE SEQUENCE [LARGE SCALE GENOMIC DNA]</scope>
    <source>
        <strain evidence="2">CGMCC 4.7275</strain>
    </source>
</reference>
<evidence type="ECO:0000313" key="1">
    <source>
        <dbReference type="EMBL" id="GGK08821.1"/>
    </source>
</evidence>
<dbReference type="SUPFAM" id="SSF102462">
    <property type="entry name" value="Peptidyl-tRNA hydrolase II"/>
    <property type="match status" value="1"/>
</dbReference>
<evidence type="ECO:0000313" key="2">
    <source>
        <dbReference type="Proteomes" id="UP000660265"/>
    </source>
</evidence>
<evidence type="ECO:0008006" key="3">
    <source>
        <dbReference type="Google" id="ProtNLM"/>
    </source>
</evidence>
<sequence length="157" mass="16440">MTVQNDISQLRTDATTGLSTRQAPLKWVVVIDESLPAGRAVNAAACMAAAVGRALPDLLGGDGRDGSGHVHPGLPWAGCAVLAADAVTLHALREKASAKADVFVVDMPEPAQTSRIYDEYLGLLAGTRHEDLTYLAVGLVGPRNRIGKLVGRLPLLP</sequence>
<gene>
    <name evidence="1" type="ORF">GCM10011583_46100</name>
</gene>
<dbReference type="InterPro" id="IPR023476">
    <property type="entry name" value="Pep_tRNA_hydro_II_dom_sf"/>
</dbReference>
<dbReference type="InterPro" id="IPR017021">
    <property type="entry name" value="UCP033763"/>
</dbReference>
<dbReference type="Pfam" id="PF09391">
    <property type="entry name" value="DUF2000"/>
    <property type="match status" value="1"/>
</dbReference>
<dbReference type="Proteomes" id="UP000660265">
    <property type="component" value="Unassembled WGS sequence"/>
</dbReference>
<dbReference type="RefSeq" id="WP_189109425.1">
    <property type="nucleotide sequence ID" value="NZ_BMMV01000015.1"/>
</dbReference>